<dbReference type="PANTHER" id="PTHR30619">
    <property type="entry name" value="DNA INTERNALIZATION/COMPETENCE PROTEIN COMEC/REC2"/>
    <property type="match status" value="1"/>
</dbReference>
<dbReference type="RefSeq" id="WP_109727268.1">
    <property type="nucleotide sequence ID" value="NZ_CAMOTJ010000011.1"/>
</dbReference>
<organism evidence="2 3">
    <name type="scientific">Ruminococcus flavefaciens</name>
    <dbReference type="NCBI Taxonomy" id="1265"/>
    <lineage>
        <taxon>Bacteria</taxon>
        <taxon>Bacillati</taxon>
        <taxon>Bacillota</taxon>
        <taxon>Clostridia</taxon>
        <taxon>Eubacteriales</taxon>
        <taxon>Oscillospiraceae</taxon>
        <taxon>Ruminococcus</taxon>
    </lineage>
</organism>
<comment type="caution">
    <text evidence="2">The sequence shown here is derived from an EMBL/GenBank/DDBJ whole genome shotgun (WGS) entry which is preliminary data.</text>
</comment>
<dbReference type="PANTHER" id="PTHR30619:SF1">
    <property type="entry name" value="RECOMBINATION PROTEIN 2"/>
    <property type="match status" value="1"/>
</dbReference>
<sequence length="253" mass="27085">MHFIDVGQGDCTFIAANGVTMLVDCGEDEVSDDVITYLTGLGVGRLDYLIATHPHSDHMGGMYRIIDTFDIGEVIVPHVPDEQIPAALFFERFLDSCESSGVTVTEAEAGRVIHIGSAEGEIVAPDGSFHEDVNDYSVSLFITHGSNTFLLTGDAGAESEAAMLKSGRLGKVTLYKAGHHGSAYSSTEELLREIEPQAAVISCGSDNPYGHPTKSTLRRLGMYTSQIYRTDLNGSIVVSSDGSKLTFSTERGA</sequence>
<dbReference type="Gene3D" id="3.60.15.10">
    <property type="entry name" value="Ribonuclease Z/Hydroxyacylglutathione hydrolase-like"/>
    <property type="match status" value="1"/>
</dbReference>
<keyword evidence="2" id="KW-0378">Hydrolase</keyword>
<dbReference type="AlphaFoldDB" id="A0A315XVT7"/>
<dbReference type="Proteomes" id="UP000245720">
    <property type="component" value="Unassembled WGS sequence"/>
</dbReference>
<dbReference type="EMBL" id="QGDI01000010">
    <property type="protein sequence ID" value="PWJ11317.1"/>
    <property type="molecule type" value="Genomic_DNA"/>
</dbReference>
<accession>A0A315XVT7</accession>
<dbReference type="InterPro" id="IPR035681">
    <property type="entry name" value="ComA-like_MBL"/>
</dbReference>
<dbReference type="GO" id="GO:0016787">
    <property type="term" value="F:hydrolase activity"/>
    <property type="evidence" value="ECO:0007669"/>
    <property type="project" value="UniProtKB-KW"/>
</dbReference>
<evidence type="ECO:0000313" key="2">
    <source>
        <dbReference type="EMBL" id="PWJ11317.1"/>
    </source>
</evidence>
<proteinExistence type="predicted"/>
<feature type="domain" description="Metallo-beta-lactamase" evidence="1">
    <location>
        <begin position="8"/>
        <end position="205"/>
    </location>
</feature>
<evidence type="ECO:0000259" key="1">
    <source>
        <dbReference type="SMART" id="SM00849"/>
    </source>
</evidence>
<protein>
    <submittedName>
        <fullName evidence="2">Beta-lactamase superfamily II metal-dependent hydrolase</fullName>
    </submittedName>
</protein>
<dbReference type="SUPFAM" id="SSF56281">
    <property type="entry name" value="Metallo-hydrolase/oxidoreductase"/>
    <property type="match status" value="1"/>
</dbReference>
<dbReference type="SMART" id="SM00849">
    <property type="entry name" value="Lactamase_B"/>
    <property type="match status" value="1"/>
</dbReference>
<dbReference type="InterPro" id="IPR001279">
    <property type="entry name" value="Metallo-B-lactamas"/>
</dbReference>
<dbReference type="CDD" id="cd07731">
    <property type="entry name" value="ComA-like_MBL-fold"/>
    <property type="match status" value="1"/>
</dbReference>
<evidence type="ECO:0000313" key="3">
    <source>
        <dbReference type="Proteomes" id="UP000245720"/>
    </source>
</evidence>
<reference evidence="2 3" key="1">
    <citation type="submission" date="2018-05" db="EMBL/GenBank/DDBJ databases">
        <title>The Hungate 1000. A catalogue of reference genomes from the rumen microbiome.</title>
        <authorList>
            <person name="Kelly W."/>
        </authorList>
    </citation>
    <scope>NUCLEOTIDE SEQUENCE [LARGE SCALE GENOMIC DNA]</scope>
    <source>
        <strain evidence="2 3">SAb67</strain>
    </source>
</reference>
<name>A0A315XVT7_RUMFL</name>
<dbReference type="InterPro" id="IPR036866">
    <property type="entry name" value="RibonucZ/Hydroxyglut_hydro"/>
</dbReference>
<dbReference type="Pfam" id="PF00753">
    <property type="entry name" value="Lactamase_B"/>
    <property type="match status" value="1"/>
</dbReference>
<dbReference type="InterPro" id="IPR052159">
    <property type="entry name" value="Competence_DNA_uptake"/>
</dbReference>
<gene>
    <name evidence="2" type="ORF">IE37_02540</name>
</gene>